<dbReference type="SMART" id="SM00650">
    <property type="entry name" value="rADc"/>
    <property type="match status" value="1"/>
</dbReference>
<feature type="binding site" evidence="7">
    <location>
        <position position="104"/>
    </location>
    <ligand>
        <name>S-adenosyl-L-methionine</name>
        <dbReference type="ChEBI" id="CHEBI:59789"/>
    </ligand>
</feature>
<dbReference type="RefSeq" id="WP_103679311.1">
    <property type="nucleotide sequence ID" value="NZ_LPWH01000005.1"/>
</dbReference>
<evidence type="ECO:0000313" key="9">
    <source>
        <dbReference type="EMBL" id="POR05178.1"/>
    </source>
</evidence>
<keyword evidence="10" id="KW-1185">Reference proteome</keyword>
<dbReference type="GO" id="GO:0005829">
    <property type="term" value="C:cytosol"/>
    <property type="evidence" value="ECO:0007669"/>
    <property type="project" value="TreeGrafter"/>
</dbReference>
<comment type="similarity">
    <text evidence="7">Belongs to the class I-like SAM-binding methyltransferase superfamily. rRNA adenine N(6)-methyltransferase family.</text>
</comment>
<dbReference type="Pfam" id="PF00398">
    <property type="entry name" value="RrnaAD"/>
    <property type="match status" value="1"/>
</dbReference>
<feature type="binding site" evidence="7">
    <location>
        <position position="27"/>
    </location>
    <ligand>
        <name>S-adenosyl-L-methionine</name>
        <dbReference type="ChEBI" id="CHEBI:59789"/>
    </ligand>
</feature>
<keyword evidence="3 7" id="KW-0489">Methyltransferase</keyword>
<dbReference type="GO" id="GO:0003723">
    <property type="term" value="F:RNA binding"/>
    <property type="evidence" value="ECO:0007669"/>
    <property type="project" value="UniProtKB-UniRule"/>
</dbReference>
<sequence length="285" mass="31716">MNHNSISEIRDLLDRHEIGLKKRFGQNFLIDSATRHRIGSLIAQVLPRPLPGSGEIWEIGPGLGALTDELRALELPLRLFEIDRGVIRVLRERYGEDLPIEGGDFLDTFRGLPAPGAIVGNLPYHSAGAMVPRIVESGLAVPVMVFLLQSEMVDRLVSPRGCKTYSALSVLVQSHYQVERAFLVPAGVFYPRPQVGSAVAVLRELPHRPSREVTEQISLLTREAFGQRRKTLRNTWKAWLPALEECGIDPGLRPEELQPETFRLLAEHLRGVPGAGQPRAVRDGR</sequence>
<dbReference type="PROSITE" id="PS01131">
    <property type="entry name" value="RRNA_A_DIMETH"/>
    <property type="match status" value="1"/>
</dbReference>
<dbReference type="InterPro" id="IPR029063">
    <property type="entry name" value="SAM-dependent_MTases_sf"/>
</dbReference>
<feature type="binding site" evidence="7">
    <location>
        <position position="121"/>
    </location>
    <ligand>
        <name>S-adenosyl-L-methionine</name>
        <dbReference type="ChEBI" id="CHEBI:59789"/>
    </ligand>
</feature>
<protein>
    <recommendedName>
        <fullName evidence="8">Ribosomal RNA adenine methylase transferase N-terminal domain-containing protein</fullName>
    </recommendedName>
</protein>
<proteinExistence type="inferred from homology"/>
<keyword evidence="1" id="KW-0963">Cytoplasm</keyword>
<keyword evidence="6 7" id="KW-0694">RNA-binding</keyword>
<evidence type="ECO:0000259" key="8">
    <source>
        <dbReference type="SMART" id="SM00650"/>
    </source>
</evidence>
<comment type="caution">
    <text evidence="9">The sequence shown here is derived from an EMBL/GenBank/DDBJ whole genome shotgun (WGS) entry which is preliminary data.</text>
</comment>
<keyword evidence="2" id="KW-0698">rRNA processing</keyword>
<dbReference type="AlphaFoldDB" id="A0A2S4K091"/>
<name>A0A2S4K091_9SPIO</name>
<dbReference type="PROSITE" id="PS51689">
    <property type="entry name" value="SAM_RNA_A_N6_MT"/>
    <property type="match status" value="1"/>
</dbReference>
<feature type="binding site" evidence="7">
    <location>
        <position position="81"/>
    </location>
    <ligand>
        <name>S-adenosyl-L-methionine</name>
        <dbReference type="ChEBI" id="CHEBI:59789"/>
    </ligand>
</feature>
<reference evidence="10" key="1">
    <citation type="submission" date="2015-12" db="EMBL/GenBank/DDBJ databases">
        <authorList>
            <person name="Lodha T.D."/>
            <person name="Chintalapati S."/>
            <person name="Chintalapati V.R."/>
            <person name="Sravanthi T."/>
        </authorList>
    </citation>
    <scope>NUCLEOTIDE SEQUENCE [LARGE SCALE GENOMIC DNA]</scope>
    <source>
        <strain evidence="10">JC133</strain>
    </source>
</reference>
<dbReference type="SUPFAM" id="SSF53335">
    <property type="entry name" value="S-adenosyl-L-methionine-dependent methyltransferases"/>
    <property type="match status" value="1"/>
</dbReference>
<evidence type="ECO:0000256" key="4">
    <source>
        <dbReference type="ARBA" id="ARBA00022679"/>
    </source>
</evidence>
<keyword evidence="4 7" id="KW-0808">Transferase</keyword>
<dbReference type="InterPro" id="IPR020598">
    <property type="entry name" value="rRNA_Ade_methylase_Trfase_N"/>
</dbReference>
<evidence type="ECO:0000256" key="2">
    <source>
        <dbReference type="ARBA" id="ARBA00022552"/>
    </source>
</evidence>
<organism evidence="9 10">
    <name type="scientific">Alkalispirochaeta sphaeroplastigenens</name>
    <dbReference type="NCBI Taxonomy" id="1187066"/>
    <lineage>
        <taxon>Bacteria</taxon>
        <taxon>Pseudomonadati</taxon>
        <taxon>Spirochaetota</taxon>
        <taxon>Spirochaetia</taxon>
        <taxon>Spirochaetales</taxon>
        <taxon>Spirochaetaceae</taxon>
        <taxon>Alkalispirochaeta</taxon>
    </lineage>
</organism>
<dbReference type="PANTHER" id="PTHR11727">
    <property type="entry name" value="DIMETHYLADENOSINE TRANSFERASE"/>
    <property type="match status" value="1"/>
</dbReference>
<gene>
    <name evidence="9" type="ORF">AU468_02200</name>
</gene>
<evidence type="ECO:0000256" key="6">
    <source>
        <dbReference type="ARBA" id="ARBA00022884"/>
    </source>
</evidence>
<dbReference type="OrthoDB" id="9814755at2"/>
<dbReference type="GO" id="GO:0000179">
    <property type="term" value="F:rRNA (adenine-N6,N6-)-dimethyltransferase activity"/>
    <property type="evidence" value="ECO:0007669"/>
    <property type="project" value="UniProtKB-UniRule"/>
</dbReference>
<evidence type="ECO:0000256" key="7">
    <source>
        <dbReference type="PROSITE-ProRule" id="PRU01026"/>
    </source>
</evidence>
<feature type="binding site" evidence="7">
    <location>
        <position position="60"/>
    </location>
    <ligand>
        <name>S-adenosyl-L-methionine</name>
        <dbReference type="ChEBI" id="CHEBI:59789"/>
    </ligand>
</feature>
<dbReference type="Proteomes" id="UP000237350">
    <property type="component" value="Unassembled WGS sequence"/>
</dbReference>
<dbReference type="Gene3D" id="3.40.50.150">
    <property type="entry name" value="Vaccinia Virus protein VP39"/>
    <property type="match status" value="1"/>
</dbReference>
<keyword evidence="5 7" id="KW-0949">S-adenosyl-L-methionine</keyword>
<accession>A0A2S4K091</accession>
<dbReference type="PANTHER" id="PTHR11727:SF7">
    <property type="entry name" value="DIMETHYLADENOSINE TRANSFERASE-RELATED"/>
    <property type="match status" value="1"/>
</dbReference>
<dbReference type="InterPro" id="IPR023165">
    <property type="entry name" value="rRNA_Ade_diMease-like_C"/>
</dbReference>
<feature type="binding site" evidence="7">
    <location>
        <position position="29"/>
    </location>
    <ligand>
        <name>S-adenosyl-L-methionine</name>
        <dbReference type="ChEBI" id="CHEBI:59789"/>
    </ligand>
</feature>
<dbReference type="InterPro" id="IPR020596">
    <property type="entry name" value="rRNA_Ade_Mease_Trfase_CS"/>
</dbReference>
<dbReference type="InterPro" id="IPR011530">
    <property type="entry name" value="rRNA_adenine_dimethylase"/>
</dbReference>
<dbReference type="NCBIfam" id="TIGR00755">
    <property type="entry name" value="ksgA"/>
    <property type="match status" value="1"/>
</dbReference>
<feature type="domain" description="Ribosomal RNA adenine methylase transferase N-terminal" evidence="8">
    <location>
        <begin position="42"/>
        <end position="206"/>
    </location>
</feature>
<dbReference type="Gene3D" id="1.10.8.100">
    <property type="entry name" value="Ribosomal RNA adenine dimethylase-like, domain 2"/>
    <property type="match status" value="1"/>
</dbReference>
<dbReference type="InterPro" id="IPR001737">
    <property type="entry name" value="KsgA/Erm"/>
</dbReference>
<evidence type="ECO:0000256" key="3">
    <source>
        <dbReference type="ARBA" id="ARBA00022603"/>
    </source>
</evidence>
<evidence type="ECO:0000256" key="5">
    <source>
        <dbReference type="ARBA" id="ARBA00022691"/>
    </source>
</evidence>
<dbReference type="EMBL" id="LPWH01000005">
    <property type="protein sequence ID" value="POR05178.1"/>
    <property type="molecule type" value="Genomic_DNA"/>
</dbReference>
<evidence type="ECO:0000313" key="10">
    <source>
        <dbReference type="Proteomes" id="UP000237350"/>
    </source>
</evidence>
<evidence type="ECO:0000256" key="1">
    <source>
        <dbReference type="ARBA" id="ARBA00022490"/>
    </source>
</evidence>